<dbReference type="InterPro" id="IPR012349">
    <property type="entry name" value="Split_barrel_FMN-bd"/>
</dbReference>
<dbReference type="EMBL" id="CP034463">
    <property type="protein sequence ID" value="AZP23105.1"/>
    <property type="molecule type" value="Genomic_DNA"/>
</dbReference>
<dbReference type="InterPro" id="IPR024747">
    <property type="entry name" value="Pyridox_Oxase-rel"/>
</dbReference>
<dbReference type="GO" id="GO:0003677">
    <property type="term" value="F:DNA binding"/>
    <property type="evidence" value="ECO:0007669"/>
    <property type="project" value="UniProtKB-KW"/>
</dbReference>
<protein>
    <submittedName>
        <fullName evidence="2">DNA-binding protein</fullName>
    </submittedName>
</protein>
<dbReference type="KEGG" id="saqu:EJC51_05040"/>
<evidence type="ECO:0000259" key="1">
    <source>
        <dbReference type="PROSITE" id="PS50943"/>
    </source>
</evidence>
<dbReference type="Pfam" id="PF12900">
    <property type="entry name" value="Pyridox_ox_2"/>
    <property type="match status" value="1"/>
</dbReference>
<accession>A0A3S9IFJ0</accession>
<dbReference type="SUPFAM" id="SSF50475">
    <property type="entry name" value="FMN-binding split barrel"/>
    <property type="match status" value="1"/>
</dbReference>
<dbReference type="InterPro" id="IPR001387">
    <property type="entry name" value="Cro/C1-type_HTH"/>
</dbReference>
<sequence length="220" mass="23597">MGRRLVQRRRELGLTRADTADRAGMSCSYLRYLEESSAAIPGRSALLRLAAALETGVTSLTGGETEAPPGREQAARHAGLVALSDAECRRRLGTHGVGRLAVTTADGPTVLPVNYTVVDGTIAFRTAPGTAPAEALGRRIAFEVDHLDEAMSRGWSVLVRGRARQAQEPATIRRLTERAYSAPWAGGRRELWVCVDADEITGREIRQIPAGLDDDPAGQA</sequence>
<dbReference type="AlphaFoldDB" id="A0A3S9IFJ0"/>
<name>A0A3S9IFJ0_9ACTN</name>
<reference evidence="2 3" key="1">
    <citation type="submission" date="2018-12" db="EMBL/GenBank/DDBJ databases">
        <authorList>
            <person name="Li K."/>
        </authorList>
    </citation>
    <scope>NUCLEOTIDE SEQUENCE [LARGE SCALE GENOMIC DNA]</scope>
    <source>
        <strain evidence="3">CR22</strain>
    </source>
</reference>
<proteinExistence type="predicted"/>
<dbReference type="Proteomes" id="UP000280197">
    <property type="component" value="Chromosome"/>
</dbReference>
<evidence type="ECO:0000313" key="3">
    <source>
        <dbReference type="Proteomes" id="UP000280197"/>
    </source>
</evidence>
<organism evidence="2 3">
    <name type="scientific">Streptomyces aquilus</name>
    <dbReference type="NCBI Taxonomy" id="2548456"/>
    <lineage>
        <taxon>Bacteria</taxon>
        <taxon>Bacillati</taxon>
        <taxon>Actinomycetota</taxon>
        <taxon>Actinomycetes</taxon>
        <taxon>Kitasatosporales</taxon>
        <taxon>Streptomycetaceae</taxon>
        <taxon>Streptomyces</taxon>
    </lineage>
</organism>
<dbReference type="InterPro" id="IPR010982">
    <property type="entry name" value="Lambda_DNA-bd_dom_sf"/>
</dbReference>
<feature type="domain" description="HTH cro/C1-type" evidence="1">
    <location>
        <begin position="5"/>
        <end position="60"/>
    </location>
</feature>
<dbReference type="CDD" id="cd00093">
    <property type="entry name" value="HTH_XRE"/>
    <property type="match status" value="1"/>
</dbReference>
<gene>
    <name evidence="2" type="ORF">EJC51_05040</name>
</gene>
<dbReference type="Pfam" id="PF13560">
    <property type="entry name" value="HTH_31"/>
    <property type="match status" value="1"/>
</dbReference>
<dbReference type="Gene3D" id="1.10.260.40">
    <property type="entry name" value="lambda repressor-like DNA-binding domains"/>
    <property type="match status" value="1"/>
</dbReference>
<dbReference type="SUPFAM" id="SSF47413">
    <property type="entry name" value="lambda repressor-like DNA-binding domains"/>
    <property type="match status" value="1"/>
</dbReference>
<keyword evidence="3" id="KW-1185">Reference proteome</keyword>
<keyword evidence="2" id="KW-0238">DNA-binding</keyword>
<dbReference type="PROSITE" id="PS50943">
    <property type="entry name" value="HTH_CROC1"/>
    <property type="match status" value="1"/>
</dbReference>
<evidence type="ECO:0000313" key="2">
    <source>
        <dbReference type="EMBL" id="AZP23105.1"/>
    </source>
</evidence>
<dbReference type="SMART" id="SM00530">
    <property type="entry name" value="HTH_XRE"/>
    <property type="match status" value="1"/>
</dbReference>
<dbReference type="Gene3D" id="2.30.110.10">
    <property type="entry name" value="Electron Transport, Fmn-binding Protein, Chain A"/>
    <property type="match status" value="1"/>
</dbReference>